<evidence type="ECO:0000313" key="4">
    <source>
        <dbReference type="Proteomes" id="UP001189429"/>
    </source>
</evidence>
<feature type="transmembrane region" description="Helical" evidence="2">
    <location>
        <begin position="12"/>
        <end position="35"/>
    </location>
</feature>
<dbReference type="Proteomes" id="UP001189429">
    <property type="component" value="Unassembled WGS sequence"/>
</dbReference>
<evidence type="ECO:0000313" key="3">
    <source>
        <dbReference type="EMBL" id="CAK0890282.1"/>
    </source>
</evidence>
<name>A0ABN9WU35_9DINO</name>
<keyword evidence="4" id="KW-1185">Reference proteome</keyword>
<organism evidence="3 4">
    <name type="scientific">Prorocentrum cordatum</name>
    <dbReference type="NCBI Taxonomy" id="2364126"/>
    <lineage>
        <taxon>Eukaryota</taxon>
        <taxon>Sar</taxon>
        <taxon>Alveolata</taxon>
        <taxon>Dinophyceae</taxon>
        <taxon>Prorocentrales</taxon>
        <taxon>Prorocentraceae</taxon>
        <taxon>Prorocentrum</taxon>
    </lineage>
</organism>
<protein>
    <submittedName>
        <fullName evidence="3">Uncharacterized protein</fullName>
    </submittedName>
</protein>
<keyword evidence="2" id="KW-0472">Membrane</keyword>
<keyword evidence="2" id="KW-0812">Transmembrane</keyword>
<keyword evidence="2" id="KW-1133">Transmembrane helix</keyword>
<gene>
    <name evidence="3" type="ORF">PCOR1329_LOCUS70561</name>
</gene>
<evidence type="ECO:0000256" key="2">
    <source>
        <dbReference type="SAM" id="Phobius"/>
    </source>
</evidence>
<accession>A0ABN9WU35</accession>
<comment type="caution">
    <text evidence="3">The sequence shown here is derived from an EMBL/GenBank/DDBJ whole genome shotgun (WGS) entry which is preliminary data.</text>
</comment>
<sequence length="123" mass="12736">MSSVAASAHTRAAIVCRVCVALAALLLLSVLVASLQSGGARHLHRGSAVGVPIGARGYVSAHSLEGGWGQSGLIWAPVGSTPRRRPATVGSPSAVEERSRPRTSRRTLRRDWRASAASTTSQG</sequence>
<feature type="region of interest" description="Disordered" evidence="1">
    <location>
        <begin position="78"/>
        <end position="123"/>
    </location>
</feature>
<dbReference type="EMBL" id="CAUYUJ010019329">
    <property type="protein sequence ID" value="CAK0890282.1"/>
    <property type="molecule type" value="Genomic_DNA"/>
</dbReference>
<evidence type="ECO:0000256" key="1">
    <source>
        <dbReference type="SAM" id="MobiDB-lite"/>
    </source>
</evidence>
<proteinExistence type="predicted"/>
<reference evidence="3" key="1">
    <citation type="submission" date="2023-10" db="EMBL/GenBank/DDBJ databases">
        <authorList>
            <person name="Chen Y."/>
            <person name="Shah S."/>
            <person name="Dougan E. K."/>
            <person name="Thang M."/>
            <person name="Chan C."/>
        </authorList>
    </citation>
    <scope>NUCLEOTIDE SEQUENCE [LARGE SCALE GENOMIC DNA]</scope>
</reference>